<evidence type="ECO:0000313" key="1">
    <source>
        <dbReference type="Proteomes" id="UP000046395"/>
    </source>
</evidence>
<dbReference type="STRING" id="70415.A0A5S6QDL0"/>
<dbReference type="PANTHER" id="PTHR45913:SF22">
    <property type="entry name" value="SCAN BOX DOMAIN-CONTAINING PROTEIN"/>
    <property type="match status" value="1"/>
</dbReference>
<dbReference type="Proteomes" id="UP000046395">
    <property type="component" value="Unassembled WGS sequence"/>
</dbReference>
<dbReference type="AlphaFoldDB" id="A0A5S6QDL0"/>
<sequence length="241" mass="27558">MNPSRLKEHLAKIHPDKAGKDFNYFKSLRVKFGKQPTLSNMFSSRTTLQMDGLRASFNISLMIARSGKAHIIGEELLLPVVSEVLRTVLHRPAAETIKSIPLSNNTVQRRIDEMGNDVEETLCKFLKNRKFSLQTDESALPGNEALLLAYVRFIKEEELSQEFLFARQLVTDKGRPRSIGHPVRDSLTALGGEMPKIKSRPLSDRLFRQLCEDNGEDFHRLLLHTEFWSSLKKRMLLSVQI</sequence>
<protein>
    <submittedName>
        <fullName evidence="2">DUF4371 domain-containing protein</fullName>
    </submittedName>
</protein>
<reference evidence="2" key="1">
    <citation type="submission" date="2019-12" db="UniProtKB">
        <authorList>
            <consortium name="WormBaseParasite"/>
        </authorList>
    </citation>
    <scope>IDENTIFICATION</scope>
</reference>
<evidence type="ECO:0000313" key="2">
    <source>
        <dbReference type="WBParaSite" id="TMUE_1000005017.1"/>
    </source>
</evidence>
<organism evidence="1 2">
    <name type="scientific">Trichuris muris</name>
    <name type="common">Mouse whipworm</name>
    <dbReference type="NCBI Taxonomy" id="70415"/>
    <lineage>
        <taxon>Eukaryota</taxon>
        <taxon>Metazoa</taxon>
        <taxon>Ecdysozoa</taxon>
        <taxon>Nematoda</taxon>
        <taxon>Enoplea</taxon>
        <taxon>Dorylaimia</taxon>
        <taxon>Trichinellida</taxon>
        <taxon>Trichuridae</taxon>
        <taxon>Trichuris</taxon>
    </lineage>
</organism>
<name>A0A5S6QDL0_TRIMR</name>
<proteinExistence type="predicted"/>
<keyword evidence="1" id="KW-1185">Reference proteome</keyword>
<dbReference type="WBParaSite" id="TMUE_1000005017.1">
    <property type="protein sequence ID" value="TMUE_1000005017.1"/>
    <property type="gene ID" value="WBGene00289577"/>
</dbReference>
<accession>A0A5S6QDL0</accession>
<dbReference type="PANTHER" id="PTHR45913">
    <property type="entry name" value="EPM2A-INTERACTING PROTEIN 1"/>
    <property type="match status" value="1"/>
</dbReference>